<evidence type="ECO:0000256" key="1">
    <source>
        <dbReference type="SAM" id="MobiDB-lite"/>
    </source>
</evidence>
<gene>
    <name evidence="2" type="ORF">JMJ77_006448</name>
</gene>
<evidence type="ECO:0000313" key="3">
    <source>
        <dbReference type="Proteomes" id="UP000699042"/>
    </source>
</evidence>
<comment type="caution">
    <text evidence="2">The sequence shown here is derived from an EMBL/GenBank/DDBJ whole genome shotgun (WGS) entry which is preliminary data.</text>
</comment>
<protein>
    <submittedName>
        <fullName evidence="2">Uncharacterized protein</fullName>
    </submittedName>
</protein>
<feature type="region of interest" description="Disordered" evidence="1">
    <location>
        <begin position="9"/>
        <end position="40"/>
    </location>
</feature>
<dbReference type="Proteomes" id="UP000699042">
    <property type="component" value="Unassembled WGS sequence"/>
</dbReference>
<evidence type="ECO:0000313" key="2">
    <source>
        <dbReference type="EMBL" id="KAG7059080.1"/>
    </source>
</evidence>
<proteinExistence type="predicted"/>
<dbReference type="EMBL" id="JAESDN010000001">
    <property type="protein sequence ID" value="KAG7059080.1"/>
    <property type="molecule type" value="Genomic_DNA"/>
</dbReference>
<organism evidence="2 3">
    <name type="scientific">Colletotrichum scovillei</name>
    <dbReference type="NCBI Taxonomy" id="1209932"/>
    <lineage>
        <taxon>Eukaryota</taxon>
        <taxon>Fungi</taxon>
        <taxon>Dikarya</taxon>
        <taxon>Ascomycota</taxon>
        <taxon>Pezizomycotina</taxon>
        <taxon>Sordariomycetes</taxon>
        <taxon>Hypocreomycetidae</taxon>
        <taxon>Glomerellales</taxon>
        <taxon>Glomerellaceae</taxon>
        <taxon>Colletotrichum</taxon>
        <taxon>Colletotrichum acutatum species complex</taxon>
    </lineage>
</organism>
<reference evidence="2" key="1">
    <citation type="submission" date="2021-05" db="EMBL/GenBank/DDBJ databases">
        <title>Comparative genomics of three Colletotrichum scovillei strains and genetic complementation revealed genes involved fungal growth and virulence on chili pepper.</title>
        <authorList>
            <person name="Hsieh D.-K."/>
            <person name="Chuang S.-C."/>
            <person name="Chen C.-Y."/>
            <person name="Chao Y.-T."/>
            <person name="Lu M.-Y.J."/>
            <person name="Lee M.-H."/>
            <person name="Shih M.-C."/>
        </authorList>
    </citation>
    <scope>NUCLEOTIDE SEQUENCE</scope>
    <source>
        <strain evidence="2">Coll-153</strain>
    </source>
</reference>
<name>A0A9P7UJ69_9PEZI</name>
<dbReference type="AlphaFoldDB" id="A0A9P7UJ69"/>
<keyword evidence="3" id="KW-1185">Reference proteome</keyword>
<feature type="non-terminal residue" evidence="2">
    <location>
        <position position="1"/>
    </location>
</feature>
<sequence length="40" mass="4571">MIVVLVCDRDRPDEVEPESELNRPAAITQSPHNELLSKLR</sequence>
<accession>A0A9P7UJ69</accession>